<dbReference type="Proteomes" id="UP000824782">
    <property type="component" value="Unassembled WGS sequence"/>
</dbReference>
<protein>
    <submittedName>
        <fullName evidence="2">Uncharacterized protein</fullName>
    </submittedName>
</protein>
<feature type="compositionally biased region" description="Polar residues" evidence="1">
    <location>
        <begin position="54"/>
        <end position="76"/>
    </location>
</feature>
<dbReference type="EMBL" id="WNYA01004342">
    <property type="protein sequence ID" value="KAG8542857.1"/>
    <property type="molecule type" value="Genomic_DNA"/>
</dbReference>
<evidence type="ECO:0000313" key="2">
    <source>
        <dbReference type="EMBL" id="KAG8542857.1"/>
    </source>
</evidence>
<name>A0AAV6Z132_ENGPU</name>
<evidence type="ECO:0000256" key="1">
    <source>
        <dbReference type="SAM" id="MobiDB-lite"/>
    </source>
</evidence>
<accession>A0AAV6Z132</accession>
<organism evidence="2 3">
    <name type="scientific">Engystomops pustulosus</name>
    <name type="common">Tungara frog</name>
    <name type="synonym">Physalaemus pustulosus</name>
    <dbReference type="NCBI Taxonomy" id="76066"/>
    <lineage>
        <taxon>Eukaryota</taxon>
        <taxon>Metazoa</taxon>
        <taxon>Chordata</taxon>
        <taxon>Craniata</taxon>
        <taxon>Vertebrata</taxon>
        <taxon>Euteleostomi</taxon>
        <taxon>Amphibia</taxon>
        <taxon>Batrachia</taxon>
        <taxon>Anura</taxon>
        <taxon>Neobatrachia</taxon>
        <taxon>Hyloidea</taxon>
        <taxon>Leptodactylidae</taxon>
        <taxon>Leiuperinae</taxon>
        <taxon>Engystomops</taxon>
    </lineage>
</organism>
<keyword evidence="3" id="KW-1185">Reference proteome</keyword>
<proteinExistence type="predicted"/>
<feature type="region of interest" description="Disordered" evidence="1">
    <location>
        <begin position="53"/>
        <end position="76"/>
    </location>
</feature>
<reference evidence="2" key="1">
    <citation type="thesis" date="2020" institute="ProQuest LLC" country="789 East Eisenhower Parkway, Ann Arbor, MI, USA">
        <title>Comparative Genomics and Chromosome Evolution.</title>
        <authorList>
            <person name="Mudd A.B."/>
        </authorList>
    </citation>
    <scope>NUCLEOTIDE SEQUENCE</scope>
    <source>
        <strain evidence="2">237g6f4</strain>
        <tissue evidence="2">Blood</tissue>
    </source>
</reference>
<gene>
    <name evidence="2" type="ORF">GDO81_025974</name>
</gene>
<dbReference type="AlphaFoldDB" id="A0AAV6Z132"/>
<feature type="region of interest" description="Disordered" evidence="1">
    <location>
        <begin position="1"/>
        <end position="35"/>
    </location>
</feature>
<evidence type="ECO:0000313" key="3">
    <source>
        <dbReference type="Proteomes" id="UP000824782"/>
    </source>
</evidence>
<comment type="caution">
    <text evidence="2">The sequence shown here is derived from an EMBL/GenBank/DDBJ whole genome shotgun (WGS) entry which is preliminary data.</text>
</comment>
<sequence length="76" mass="8295">MSVVAGIMGLPPGLPRGTDPHPIPPQLRPQSHMEEEEGALCWEIADTTRKPDLSYNSHHLPSSHVTGRQCLESSIT</sequence>